<keyword evidence="2" id="KW-1185">Reference proteome</keyword>
<dbReference type="RefSeq" id="WP_244741332.1">
    <property type="nucleotide sequence ID" value="NZ_CP095071.1"/>
</dbReference>
<protein>
    <submittedName>
        <fullName evidence="1">Uncharacterized protein</fullName>
    </submittedName>
</protein>
<name>A0ABY4GI47_9BACI</name>
<evidence type="ECO:0000313" key="1">
    <source>
        <dbReference type="EMBL" id="UOQ84026.1"/>
    </source>
</evidence>
<accession>A0ABY4GI47</accession>
<organism evidence="1 2">
    <name type="scientific">Gracilibacillus salinarum</name>
    <dbReference type="NCBI Taxonomy" id="2932255"/>
    <lineage>
        <taxon>Bacteria</taxon>
        <taxon>Bacillati</taxon>
        <taxon>Bacillota</taxon>
        <taxon>Bacilli</taxon>
        <taxon>Bacillales</taxon>
        <taxon>Bacillaceae</taxon>
        <taxon>Gracilibacillus</taxon>
    </lineage>
</organism>
<sequence length="102" mass="12262">MEVQSNEERTDFFTSLQEQMTESELPLWLRQKLLQVLKGTGHNLTDDELFRYLSHLRNNNELPEEMMNEEWLNEVYASHFEWVKEQVNALAEMIQRPFSEIS</sequence>
<gene>
    <name evidence="1" type="ORF">MUN87_14960</name>
</gene>
<dbReference type="EMBL" id="CP095071">
    <property type="protein sequence ID" value="UOQ84026.1"/>
    <property type="molecule type" value="Genomic_DNA"/>
</dbReference>
<dbReference type="Proteomes" id="UP000831537">
    <property type="component" value="Chromosome"/>
</dbReference>
<evidence type="ECO:0000313" key="2">
    <source>
        <dbReference type="Proteomes" id="UP000831537"/>
    </source>
</evidence>
<reference evidence="1 2" key="1">
    <citation type="submission" date="2022-04" db="EMBL/GenBank/DDBJ databases">
        <title>Gracilibacillus sp. isolated from saltern.</title>
        <authorList>
            <person name="Won M."/>
            <person name="Lee C.-M."/>
            <person name="Woen H.-Y."/>
            <person name="Kwon S.-W."/>
        </authorList>
    </citation>
    <scope>NUCLEOTIDE SEQUENCE [LARGE SCALE GENOMIC DNA]</scope>
    <source>
        <strain evidence="1 2">SSPM10-3</strain>
    </source>
</reference>
<proteinExistence type="predicted"/>